<evidence type="ECO:0000256" key="1">
    <source>
        <dbReference type="SAM" id="MobiDB-lite"/>
    </source>
</evidence>
<protein>
    <submittedName>
        <fullName evidence="2">Uncharacterized protein</fullName>
    </submittedName>
</protein>
<name>A0A9X8N997_9ACTN</name>
<organism evidence="2 3">
    <name type="scientific">Streptomyces yunnanensis</name>
    <dbReference type="NCBI Taxonomy" id="156453"/>
    <lineage>
        <taxon>Bacteria</taxon>
        <taxon>Bacillati</taxon>
        <taxon>Actinomycetota</taxon>
        <taxon>Actinomycetes</taxon>
        <taxon>Kitasatosporales</taxon>
        <taxon>Streptomycetaceae</taxon>
        <taxon>Streptomyces</taxon>
    </lineage>
</organism>
<gene>
    <name evidence="2" type="ORF">SAMN05216268_13611</name>
</gene>
<dbReference type="EMBL" id="FRBK01000036">
    <property type="protein sequence ID" value="SHN32366.1"/>
    <property type="molecule type" value="Genomic_DNA"/>
</dbReference>
<proteinExistence type="predicted"/>
<comment type="caution">
    <text evidence="2">The sequence shown here is derived from an EMBL/GenBank/DDBJ whole genome shotgun (WGS) entry which is preliminary data.</text>
</comment>
<evidence type="ECO:0000313" key="2">
    <source>
        <dbReference type="EMBL" id="SHN32366.1"/>
    </source>
</evidence>
<accession>A0A9X8N997</accession>
<sequence>MLYGYAREYDPRTGEFVNLYTDNARWLDLIRDQAHATGEAIVEEAAPDGPPAGHLAEVEAMCRYAERHGLSPARTPHLDTNGRPLHISPY</sequence>
<feature type="region of interest" description="Disordered" evidence="1">
    <location>
        <begin position="71"/>
        <end position="90"/>
    </location>
</feature>
<dbReference type="RefSeq" id="WP_073449935.1">
    <property type="nucleotide sequence ID" value="NZ_FRBK01000036.1"/>
</dbReference>
<dbReference type="Proteomes" id="UP000184388">
    <property type="component" value="Unassembled WGS sequence"/>
</dbReference>
<reference evidence="3" key="1">
    <citation type="submission" date="2016-11" db="EMBL/GenBank/DDBJ databases">
        <authorList>
            <person name="Jaros S."/>
            <person name="Januszkiewicz K."/>
            <person name="Wedrychowicz H."/>
        </authorList>
    </citation>
    <scope>NUCLEOTIDE SEQUENCE [LARGE SCALE GENOMIC DNA]</scope>
    <source>
        <strain evidence="3">CGMCC 4.3555</strain>
    </source>
</reference>
<dbReference type="AlphaFoldDB" id="A0A9X8N997"/>
<evidence type="ECO:0000313" key="3">
    <source>
        <dbReference type="Proteomes" id="UP000184388"/>
    </source>
</evidence>